<keyword evidence="2" id="KW-1185">Reference proteome</keyword>
<accession>A0AAD7ET89</accession>
<evidence type="ECO:0000313" key="1">
    <source>
        <dbReference type="EMBL" id="KAJ7347898.1"/>
    </source>
</evidence>
<protein>
    <submittedName>
        <fullName evidence="1">Uncharacterized protein</fullName>
    </submittedName>
</protein>
<organism evidence="1 2">
    <name type="scientific">Mycena albidolilacea</name>
    <dbReference type="NCBI Taxonomy" id="1033008"/>
    <lineage>
        <taxon>Eukaryota</taxon>
        <taxon>Fungi</taxon>
        <taxon>Dikarya</taxon>
        <taxon>Basidiomycota</taxon>
        <taxon>Agaricomycotina</taxon>
        <taxon>Agaricomycetes</taxon>
        <taxon>Agaricomycetidae</taxon>
        <taxon>Agaricales</taxon>
        <taxon>Marasmiineae</taxon>
        <taxon>Mycenaceae</taxon>
        <taxon>Mycena</taxon>
    </lineage>
</organism>
<sequence>MDSAGKMLAIQSLCDFMATILQIKGSHTYIPMAASTIPGLTPEMEHPVVHFWREMNEGRTRSPFSRIQAMYSSHSRQMIWISLQACGMALDLRLGEVISILRIGEQSTPQFFDALADAVIFTSQIHIGVNSEVFGNQLRNLAINCLLDHCVKSRQWDILHQVFSFDPQIERLMFTTLRDKLSQKELYDFIRASPPSATQFSDLFFLLSGWAIGLQYNMESGMY</sequence>
<dbReference type="EMBL" id="JARIHO010000018">
    <property type="protein sequence ID" value="KAJ7347898.1"/>
    <property type="molecule type" value="Genomic_DNA"/>
</dbReference>
<name>A0AAD7ET89_9AGAR</name>
<comment type="caution">
    <text evidence="1">The sequence shown here is derived from an EMBL/GenBank/DDBJ whole genome shotgun (WGS) entry which is preliminary data.</text>
</comment>
<gene>
    <name evidence="1" type="ORF">DFH08DRAFT_936641</name>
</gene>
<proteinExistence type="predicted"/>
<evidence type="ECO:0000313" key="2">
    <source>
        <dbReference type="Proteomes" id="UP001218218"/>
    </source>
</evidence>
<dbReference type="Proteomes" id="UP001218218">
    <property type="component" value="Unassembled WGS sequence"/>
</dbReference>
<dbReference type="AlphaFoldDB" id="A0AAD7ET89"/>
<reference evidence="1" key="1">
    <citation type="submission" date="2023-03" db="EMBL/GenBank/DDBJ databases">
        <title>Massive genome expansion in bonnet fungi (Mycena s.s.) driven by repeated elements and novel gene families across ecological guilds.</title>
        <authorList>
            <consortium name="Lawrence Berkeley National Laboratory"/>
            <person name="Harder C.B."/>
            <person name="Miyauchi S."/>
            <person name="Viragh M."/>
            <person name="Kuo A."/>
            <person name="Thoen E."/>
            <person name="Andreopoulos B."/>
            <person name="Lu D."/>
            <person name="Skrede I."/>
            <person name="Drula E."/>
            <person name="Henrissat B."/>
            <person name="Morin E."/>
            <person name="Kohler A."/>
            <person name="Barry K."/>
            <person name="LaButti K."/>
            <person name="Morin E."/>
            <person name="Salamov A."/>
            <person name="Lipzen A."/>
            <person name="Mereny Z."/>
            <person name="Hegedus B."/>
            <person name="Baldrian P."/>
            <person name="Stursova M."/>
            <person name="Weitz H."/>
            <person name="Taylor A."/>
            <person name="Grigoriev I.V."/>
            <person name="Nagy L.G."/>
            <person name="Martin F."/>
            <person name="Kauserud H."/>
        </authorList>
    </citation>
    <scope>NUCLEOTIDE SEQUENCE</scope>
    <source>
        <strain evidence="1">CBHHK002</strain>
    </source>
</reference>